<feature type="repeat" description="ANK" evidence="3">
    <location>
        <begin position="1194"/>
        <end position="1228"/>
    </location>
</feature>
<dbReference type="SMART" id="SM00248">
    <property type="entry name" value="ANK"/>
    <property type="match status" value="5"/>
</dbReference>
<feature type="transmembrane region" description="Helical" evidence="6">
    <location>
        <begin position="1982"/>
        <end position="2008"/>
    </location>
</feature>
<evidence type="ECO:0000256" key="6">
    <source>
        <dbReference type="SAM" id="Phobius"/>
    </source>
</evidence>
<feature type="compositionally biased region" description="Basic residues" evidence="5">
    <location>
        <begin position="226"/>
        <end position="238"/>
    </location>
</feature>
<feature type="region of interest" description="Disordered" evidence="5">
    <location>
        <begin position="2275"/>
        <end position="2296"/>
    </location>
</feature>
<reference evidence="7 8" key="1">
    <citation type="submission" date="2010-05" db="EMBL/GenBank/DDBJ databases">
        <title>The Genome Sequence of Thecamonas trahens ATCC 50062.</title>
        <authorList>
            <consortium name="The Broad Institute Genome Sequencing Platform"/>
            <person name="Russ C."/>
            <person name="Cuomo C."/>
            <person name="Shea T."/>
            <person name="Young S.K."/>
            <person name="Zeng Q."/>
            <person name="Koehrsen M."/>
            <person name="Haas B."/>
            <person name="Borodovsky M."/>
            <person name="Guigo R."/>
            <person name="Alvarado L."/>
            <person name="Berlin A."/>
            <person name="Bochicchio J."/>
            <person name="Borenstein D."/>
            <person name="Chapman S."/>
            <person name="Chen Z."/>
            <person name="Freedman E."/>
            <person name="Gellesch M."/>
            <person name="Goldberg J."/>
            <person name="Griggs A."/>
            <person name="Gujja S."/>
            <person name="Heilman E."/>
            <person name="Heiman D."/>
            <person name="Hepburn T."/>
            <person name="Howarth C."/>
            <person name="Jen D."/>
            <person name="Larson L."/>
            <person name="Mehta T."/>
            <person name="Park D."/>
            <person name="Pearson M."/>
            <person name="Roberts A."/>
            <person name="Saif S."/>
            <person name="Shenoy N."/>
            <person name="Sisk P."/>
            <person name="Stolte C."/>
            <person name="Sykes S."/>
            <person name="Thomson T."/>
            <person name="Walk T."/>
            <person name="White J."/>
            <person name="Yandava C."/>
            <person name="Burger G."/>
            <person name="Gray M.W."/>
            <person name="Holland P.W.H."/>
            <person name="King N."/>
            <person name="Lang F.B.F."/>
            <person name="Roger A.J."/>
            <person name="Ruiz-Trillo I."/>
            <person name="Lander E."/>
            <person name="Nusbaum C."/>
        </authorList>
    </citation>
    <scope>NUCLEOTIDE SEQUENCE [LARGE SCALE GENOMIC DNA]</scope>
    <source>
        <strain evidence="7 8">ATCC 50062</strain>
    </source>
</reference>
<feature type="transmembrane region" description="Helical" evidence="6">
    <location>
        <begin position="2065"/>
        <end position="2085"/>
    </location>
</feature>
<feature type="transmembrane region" description="Helical" evidence="6">
    <location>
        <begin position="1837"/>
        <end position="1865"/>
    </location>
</feature>
<protein>
    <submittedName>
        <fullName evidence="7">Uncharacterized protein</fullName>
    </submittedName>
</protein>
<dbReference type="CDD" id="cd00060">
    <property type="entry name" value="FHA"/>
    <property type="match status" value="1"/>
</dbReference>
<keyword evidence="8" id="KW-1185">Reference proteome</keyword>
<feature type="compositionally biased region" description="Low complexity" evidence="5">
    <location>
        <begin position="314"/>
        <end position="324"/>
    </location>
</feature>
<dbReference type="PROSITE" id="PS50297">
    <property type="entry name" value="ANK_REP_REGION"/>
    <property type="match status" value="1"/>
</dbReference>
<keyword evidence="4" id="KW-0175">Coiled coil</keyword>
<keyword evidence="6" id="KW-0472">Membrane</keyword>
<dbReference type="PANTHER" id="PTHR24198:SF165">
    <property type="entry name" value="ANKYRIN REPEAT-CONTAINING PROTEIN-RELATED"/>
    <property type="match status" value="1"/>
</dbReference>
<keyword evidence="6" id="KW-0812">Transmembrane</keyword>
<feature type="region of interest" description="Disordered" evidence="5">
    <location>
        <begin position="1567"/>
        <end position="1593"/>
    </location>
</feature>
<feature type="compositionally biased region" description="Low complexity" evidence="5">
    <location>
        <begin position="285"/>
        <end position="307"/>
    </location>
</feature>
<feature type="transmembrane region" description="Helical" evidence="6">
    <location>
        <begin position="1934"/>
        <end position="1951"/>
    </location>
</feature>
<dbReference type="eggNOG" id="ENOG502SGS5">
    <property type="taxonomic scope" value="Eukaryota"/>
</dbReference>
<proteinExistence type="predicted"/>
<organism evidence="7 8">
    <name type="scientific">Thecamonas trahens ATCC 50062</name>
    <dbReference type="NCBI Taxonomy" id="461836"/>
    <lineage>
        <taxon>Eukaryota</taxon>
        <taxon>Apusozoa</taxon>
        <taxon>Apusomonadida</taxon>
        <taxon>Apusomonadidae</taxon>
        <taxon>Thecamonas</taxon>
    </lineage>
</organism>
<feature type="repeat" description="ANK" evidence="3">
    <location>
        <begin position="1160"/>
        <end position="1193"/>
    </location>
</feature>
<keyword evidence="2 3" id="KW-0040">ANK repeat</keyword>
<feature type="region of interest" description="Disordered" evidence="5">
    <location>
        <begin position="1515"/>
        <end position="1545"/>
    </location>
</feature>
<feature type="transmembrane region" description="Helical" evidence="6">
    <location>
        <begin position="2163"/>
        <end position="2185"/>
    </location>
</feature>
<name>A0A0L0DJ40_THETB</name>
<dbReference type="GeneID" id="25566295"/>
<sequence>MSCVPPEWEHVAASAGRVAQKLPQLAAVLRAAARAAVTASADANAASTAKIAALTQQLEEAKGALATSNSKLTALEAVVVAAGPRLAAVDAADAARLAAEKGRETALADAAAARHDIAAALAAAASARADADAARAASTEKDVEHAAAMAAATDSIVKLEKAVARLEAKELVLLRAATKAKAAASKLRKQLRAANATRGDAGGVTKRSRAARSPHPEAAAPASPGRPRKRVRASRPARRAPPGAPGAPSTTTHAPTLPQSQSPRASRPRTDLDVLAFGLPPRGASEPSDSSSSSSEVVESISDSCSNDSEESGGSESSSSTTVGGLELSDDMFLATSLKSMELVGLQVELARQLSTWIDLAALPGHSITYLLGAPNSLANNVIILETVAEAMGVSLDWGLDDSAGGDGSRRSSAGPPPNTLSLSDRIYRVLDCLARANDELVYGWTSSDKIGWTKRPPMFALPFVDEEDAPRGMLVSRPYLRSALERLGFVFPEANFDDRSFVHVLMLEILVGLAQANDGGHRLPIEVGLLKAPAHNPVAWRVTRRARENSLSPRLGLRRTAPPGKALAPDVLVVEARHTIFGRTTESLALHMEDMVDLSADVLAGRSGLSGVASVALLHPSVSGYMARISYNARSRAQFCVVVSSSSMANAVTVNGASVQLEPVSLQVGDVVAFGAVAYRVESVRGVGTPLYTGKYLSGPLAPVAMAIADLKWLDAIRPCGGTEVVERFLGVALAPAVPDAVVFVSAPIETSKGRLELRVPQSASEWRAVLARRDGRGKSLLWYGAAAGAQLLVEYLVVTLRPEAQSLGLIPPTLTPRSPLNTSRLARDVRHGTGSVLSADTTPAPVPESLLFESPMAVAVARGHTWTAESLLAGMLSQLANEHPSFPTVYALMERTLHAVDWSRTPDILHAAMLRDHQLVMQVLLQARVIDVAVCDKRTRATVVKAALEASSLGCLALILDSMIRSLRMEAIPDLDTLTQAEYDRYTTVATARSGVGGSVFMHAWLAETAAQLLLRLRALHSLGDDAAERLTSARDGKGESLLHWAARLDCKWLAEILLHPRVGMLPDVTASNGASAWTAAVESDSLGVQVALLAASTGWRWESVPGFPSALERDSGNVLHALAELGHWPEMASLEGALRANSAAQAWTKMVKASDRAGNTPLHLAAERGVPVHLAELLLASGAPVNCRNSELRTPLELAMERHIRDTRLAVLLLRHGANLEALETHMLTVRAPITGLSVLHHAASSEKNYDVLERMLPKVESIDVASRPLARGAAARTPFEMARTANALRVLALLLNVPGERGLVLSLETLLELIHLQTPRGKTIMSFACQLGFVHTVARLLAPMALDLDPDALDASLVNRLFSPELTRVLSQYVDAALQHEQVRVAVKLLSVMDTYVARGRTADDMRVFVHALRLVRAVPHNSSGIQARSGSGTLDDAAALPVLQARATQRLAFERCNLAKERDHFYDELAHLQQLRSLTLHGCKISRKPRTEARLNQLSSMLACCVPGSTDENGFRDSRPRFGESGSDDDGGGEGDGRMSARQAGLFGDEIRISVVQVAREVRSRSRGERGSGGSDGEGDDSLSESTDNAQEYTAVRVPHGATVSAVVARAKELFGKPADQSWSLLCLAPDREGTVKLDSHVTMDVFPRRSRFILRREHAVRAGSYSMDLLCKVIGARQPGSFELRVTQCKLGTLDAEELVHLLGRRGPGSGQALTKLHVTAEELNITMTRRLLAALRKHKYLRYHRARVQAQWLASLGLYLVFGVYMMLLGYFSMLRRALRGSVVEYSNTLKAAVFTTDIWVLFLSTVVFSFVWMFSILVPWVILPRAEGSASTALACIGLFLGVLVGWMGAVFLLALLDVDGSYARVDAPARKIQWLLAPEELTWLDVRLPCASAAAKASRAKNTASRMVNSRWCVAVRRLNWRNGLAVLTIGLEFVQLTSLALRPARDVYPWAAHPQRVAKFSLLDLDLGRRGYYAGLGVAGAAALVWWIISAFLGVFSLQNAAAAALTSLPMVEDVSKILSSTLFLLVVVRLLSTLDCTYEGGGAFLDELPEVACWTGLHARLASVGMIGLAYYLFSASFIGIHFTEDHSGKTDIQFAELFMLLERIIKVLVSAFMMFFSSSPGLGLSLLLFAEAALVVVLFKYRPCPFSSILVLKAVSFSMAGWTALCSLLGVWFEIRASSALLALLLIGWMVIPAVAYVAYSRFSSARYQTLAMEAAARESQTFVGTSWSSDESYDELAGAPTAESAEGAESAGMGCESYSYSTHTQTMTSGGSERGGDDDRISSSSYFSSLSLVLDDM</sequence>
<dbReference type="Pfam" id="PF00023">
    <property type="entry name" value="Ank"/>
    <property type="match status" value="1"/>
</dbReference>
<keyword evidence="1" id="KW-0677">Repeat</keyword>
<feature type="transmembrane region" description="Helical" evidence="6">
    <location>
        <begin position="1759"/>
        <end position="1779"/>
    </location>
</feature>
<dbReference type="EMBL" id="GL349466">
    <property type="protein sequence ID" value="KNC51348.1"/>
    <property type="molecule type" value="Genomic_DNA"/>
</dbReference>
<evidence type="ECO:0000313" key="8">
    <source>
        <dbReference type="Proteomes" id="UP000054408"/>
    </source>
</evidence>
<dbReference type="RefSeq" id="XP_013756268.1">
    <property type="nucleotide sequence ID" value="XM_013900814.1"/>
</dbReference>
<feature type="coiled-coil region" evidence="4">
    <location>
        <begin position="44"/>
        <end position="71"/>
    </location>
</feature>
<evidence type="ECO:0000313" key="7">
    <source>
        <dbReference type="EMBL" id="KNC51348.1"/>
    </source>
</evidence>
<gene>
    <name evidence="7" type="ORF">AMSG_07363</name>
</gene>
<dbReference type="Proteomes" id="UP000054408">
    <property type="component" value="Unassembled WGS sequence"/>
</dbReference>
<evidence type="ECO:0000256" key="2">
    <source>
        <dbReference type="ARBA" id="ARBA00023043"/>
    </source>
</evidence>
<keyword evidence="6" id="KW-1133">Transmembrane helix</keyword>
<dbReference type="Gene3D" id="2.60.200.20">
    <property type="match status" value="1"/>
</dbReference>
<dbReference type="SUPFAM" id="SSF48403">
    <property type="entry name" value="Ankyrin repeat"/>
    <property type="match status" value="1"/>
</dbReference>
<evidence type="ECO:0000256" key="1">
    <source>
        <dbReference type="ARBA" id="ARBA00022737"/>
    </source>
</evidence>
<dbReference type="STRING" id="461836.A0A0L0DJ40"/>
<feature type="transmembrane region" description="Helical" evidence="6">
    <location>
        <begin position="1806"/>
        <end position="1831"/>
    </location>
</feature>
<feature type="compositionally biased region" description="Polar residues" evidence="5">
    <location>
        <begin position="249"/>
        <end position="264"/>
    </location>
</feature>
<evidence type="ECO:0000256" key="4">
    <source>
        <dbReference type="SAM" id="Coils"/>
    </source>
</evidence>
<feature type="compositionally biased region" description="Low complexity" evidence="5">
    <location>
        <begin position="213"/>
        <end position="225"/>
    </location>
</feature>
<evidence type="ECO:0000256" key="5">
    <source>
        <dbReference type="SAM" id="MobiDB-lite"/>
    </source>
</evidence>
<dbReference type="InterPro" id="IPR036770">
    <property type="entry name" value="Ankyrin_rpt-contain_sf"/>
</dbReference>
<evidence type="ECO:0000256" key="3">
    <source>
        <dbReference type="PROSITE-ProRule" id="PRU00023"/>
    </source>
</evidence>
<dbReference type="PROSITE" id="PS50088">
    <property type="entry name" value="ANK_REPEAT"/>
    <property type="match status" value="2"/>
</dbReference>
<dbReference type="Gene3D" id="1.25.40.20">
    <property type="entry name" value="Ankyrin repeat-containing domain"/>
    <property type="match status" value="2"/>
</dbReference>
<dbReference type="PANTHER" id="PTHR24198">
    <property type="entry name" value="ANKYRIN REPEAT AND PROTEIN KINASE DOMAIN-CONTAINING PROTEIN"/>
    <property type="match status" value="1"/>
</dbReference>
<feature type="region of interest" description="Disordered" evidence="5">
    <location>
        <begin position="191"/>
        <end position="324"/>
    </location>
</feature>
<feature type="compositionally biased region" description="Basic and acidic residues" evidence="5">
    <location>
        <begin position="1518"/>
        <end position="1527"/>
    </location>
</feature>
<accession>A0A0L0DJ40</accession>
<feature type="transmembrane region" description="Helical" evidence="6">
    <location>
        <begin position="2191"/>
        <end position="2212"/>
    </location>
</feature>
<dbReference type="InterPro" id="IPR002110">
    <property type="entry name" value="Ankyrin_rpt"/>
</dbReference>